<evidence type="ECO:0000313" key="1">
    <source>
        <dbReference type="EMBL" id="AYV75429.1"/>
    </source>
</evidence>
<dbReference type="EMBL" id="MK071979">
    <property type="protein sequence ID" value="AYV75429.1"/>
    <property type="molecule type" value="Genomic_DNA"/>
</dbReference>
<accession>A0A3G4ZPR0</accession>
<evidence type="ECO:0008006" key="2">
    <source>
        <dbReference type="Google" id="ProtNLM"/>
    </source>
</evidence>
<name>A0A3G4ZPR0_9VIRU</name>
<sequence>MDRYDSEDLAFQMDTLLANKSKIKSNKSKYKKRLIANNQNNRSNKNTNRINNNSLGFTILKNDDLMKCVIEYLSINDYMNIAFTCKELYSYYLSNDTLKYLLFNKLKEKIMVNILEDDSMNINMKISAALLKYFNKDYEYIIICNIIRHLHSPFDIMSMTRTTHHRIKIVSSIIEYEKYFAHKYLRAHHRYKFDDINDKVRFKLFVLIKRKYEEMCGEEYGKNMSRQNEKNLKRLSLYVYTKFVH</sequence>
<organism evidence="1">
    <name type="scientific">Terrestrivirus sp</name>
    <dbReference type="NCBI Taxonomy" id="2487775"/>
    <lineage>
        <taxon>Viruses</taxon>
        <taxon>Varidnaviria</taxon>
        <taxon>Bamfordvirae</taxon>
        <taxon>Nucleocytoviricota</taxon>
        <taxon>Megaviricetes</taxon>
        <taxon>Imitervirales</taxon>
        <taxon>Mimiviridae</taxon>
        <taxon>Klosneuvirinae</taxon>
    </lineage>
</organism>
<reference evidence="1" key="1">
    <citation type="submission" date="2018-10" db="EMBL/GenBank/DDBJ databases">
        <title>Hidden diversity of soil giant viruses.</title>
        <authorList>
            <person name="Schulz F."/>
            <person name="Alteio L."/>
            <person name="Goudeau D."/>
            <person name="Ryan E.M."/>
            <person name="Malmstrom R.R."/>
            <person name="Blanchard J."/>
            <person name="Woyke T."/>
        </authorList>
    </citation>
    <scope>NUCLEOTIDE SEQUENCE</scope>
    <source>
        <strain evidence="1">TEV1</strain>
    </source>
</reference>
<proteinExistence type="predicted"/>
<protein>
    <recommendedName>
        <fullName evidence="2">F-box domain-containing protein</fullName>
    </recommendedName>
</protein>
<gene>
    <name evidence="1" type="ORF">Terrestrivirus1_303</name>
</gene>